<accession>A0A0S3SAE9</accession>
<dbReference type="Proteomes" id="UP000291084">
    <property type="component" value="Chromosome 6"/>
</dbReference>
<organism evidence="1 2">
    <name type="scientific">Vigna angularis var. angularis</name>
    <dbReference type="NCBI Taxonomy" id="157739"/>
    <lineage>
        <taxon>Eukaryota</taxon>
        <taxon>Viridiplantae</taxon>
        <taxon>Streptophyta</taxon>
        <taxon>Embryophyta</taxon>
        <taxon>Tracheophyta</taxon>
        <taxon>Spermatophyta</taxon>
        <taxon>Magnoliopsida</taxon>
        <taxon>eudicotyledons</taxon>
        <taxon>Gunneridae</taxon>
        <taxon>Pentapetalae</taxon>
        <taxon>rosids</taxon>
        <taxon>fabids</taxon>
        <taxon>Fabales</taxon>
        <taxon>Fabaceae</taxon>
        <taxon>Papilionoideae</taxon>
        <taxon>50 kb inversion clade</taxon>
        <taxon>NPAAA clade</taxon>
        <taxon>indigoferoid/millettioid clade</taxon>
        <taxon>Phaseoleae</taxon>
        <taxon>Vigna</taxon>
    </lineage>
</organism>
<reference evidence="1 2" key="1">
    <citation type="journal article" date="2015" name="Sci. Rep.">
        <title>The power of single molecule real-time sequencing technology in the de novo assembly of a eukaryotic genome.</title>
        <authorList>
            <person name="Sakai H."/>
            <person name="Naito K."/>
            <person name="Ogiso-Tanaka E."/>
            <person name="Takahashi Y."/>
            <person name="Iseki K."/>
            <person name="Muto C."/>
            <person name="Satou K."/>
            <person name="Teruya K."/>
            <person name="Shiroma A."/>
            <person name="Shimoji M."/>
            <person name="Hirano T."/>
            <person name="Itoh T."/>
            <person name="Kaga A."/>
            <person name="Tomooka N."/>
        </authorList>
    </citation>
    <scope>NUCLEOTIDE SEQUENCE [LARGE SCALE GENOMIC DNA]</scope>
    <source>
        <strain evidence="2">cv. Shumari</strain>
    </source>
</reference>
<dbReference type="PANTHER" id="PTHR33223:SF3">
    <property type="match status" value="1"/>
</dbReference>
<proteinExistence type="predicted"/>
<sequence length="171" mass="20160">MSTYFDYEHTASSAYAYNYDSHVYSADFYAENNMTHYPTNESALREPVTHNEDDDHCVFTTGLIHLLPKFHGFVAECPHRHLEEFHIIYSSMKPPHVPNDHIFLTAFPHSIQGATWDWLYYLPPRSKASWEDLKHLFLDKFSPTQHHFDSYSNNPGWNDPNLGWYDALQQY</sequence>
<name>A0A0S3SAE9_PHAAN</name>
<evidence type="ECO:0008006" key="3">
    <source>
        <dbReference type="Google" id="ProtNLM"/>
    </source>
</evidence>
<dbReference type="PANTHER" id="PTHR33223">
    <property type="entry name" value="CCHC-TYPE DOMAIN-CONTAINING PROTEIN"/>
    <property type="match status" value="1"/>
</dbReference>
<keyword evidence="2" id="KW-1185">Reference proteome</keyword>
<evidence type="ECO:0000313" key="1">
    <source>
        <dbReference type="EMBL" id="BAT89836.1"/>
    </source>
</evidence>
<protein>
    <recommendedName>
        <fullName evidence="3">Retrotransposon gag domain-containing protein</fullName>
    </recommendedName>
</protein>
<gene>
    <name evidence="1" type="primary">Vigan.06G091700</name>
    <name evidence="1" type="ORF">VIGAN_06091700</name>
</gene>
<dbReference type="OrthoDB" id="1689420at2759"/>
<dbReference type="AlphaFoldDB" id="A0A0S3SAE9"/>
<evidence type="ECO:0000313" key="2">
    <source>
        <dbReference type="Proteomes" id="UP000291084"/>
    </source>
</evidence>
<dbReference type="EMBL" id="AP015039">
    <property type="protein sequence ID" value="BAT89836.1"/>
    <property type="molecule type" value="Genomic_DNA"/>
</dbReference>